<protein>
    <submittedName>
        <fullName evidence="1">Uncharacterized protein</fullName>
    </submittedName>
</protein>
<dbReference type="OrthoDB" id="3621151at2759"/>
<evidence type="ECO:0000313" key="1">
    <source>
        <dbReference type="EMBL" id="UJO24706.1"/>
    </source>
</evidence>
<dbReference type="Proteomes" id="UP000756132">
    <property type="component" value="Chromosome 12"/>
</dbReference>
<dbReference type="KEGG" id="ffu:CLAFUR5_13497"/>
<dbReference type="RefSeq" id="XP_047769072.1">
    <property type="nucleotide sequence ID" value="XM_047912645.1"/>
</dbReference>
<keyword evidence="2" id="KW-1185">Reference proteome</keyword>
<dbReference type="EMBL" id="CP090174">
    <property type="protein sequence ID" value="UJO24706.1"/>
    <property type="molecule type" value="Genomic_DNA"/>
</dbReference>
<sequence>MCKYTYLYYFCGCDYYIVWDGSESCANRSLSGYSVDIWSIDMCSSKEAECLGRSRYVCAECAEDHTLEYELEE</sequence>
<proteinExistence type="predicted"/>
<dbReference type="GeneID" id="71993375"/>
<organism evidence="1 2">
    <name type="scientific">Passalora fulva</name>
    <name type="common">Tomato leaf mold</name>
    <name type="synonym">Cladosporium fulvum</name>
    <dbReference type="NCBI Taxonomy" id="5499"/>
    <lineage>
        <taxon>Eukaryota</taxon>
        <taxon>Fungi</taxon>
        <taxon>Dikarya</taxon>
        <taxon>Ascomycota</taxon>
        <taxon>Pezizomycotina</taxon>
        <taxon>Dothideomycetes</taxon>
        <taxon>Dothideomycetidae</taxon>
        <taxon>Mycosphaerellales</taxon>
        <taxon>Mycosphaerellaceae</taxon>
        <taxon>Fulvia</taxon>
    </lineage>
</organism>
<evidence type="ECO:0000313" key="2">
    <source>
        <dbReference type="Proteomes" id="UP000756132"/>
    </source>
</evidence>
<gene>
    <name evidence="1" type="ORF">CLAFUR5_13497</name>
</gene>
<reference evidence="1" key="1">
    <citation type="submission" date="2021-12" db="EMBL/GenBank/DDBJ databases">
        <authorList>
            <person name="Zaccaron A."/>
            <person name="Stergiopoulos I."/>
        </authorList>
    </citation>
    <scope>NUCLEOTIDE SEQUENCE</scope>
    <source>
        <strain evidence="1">Race5_Kim</strain>
    </source>
</reference>
<dbReference type="AlphaFoldDB" id="A0A9Q8PLM4"/>
<reference evidence="1" key="2">
    <citation type="journal article" date="2022" name="Microb. Genom.">
        <title>A chromosome-scale genome assembly of the tomato pathogen Cladosporium fulvum reveals a compartmentalized genome architecture and the presence of a dispensable chromosome.</title>
        <authorList>
            <person name="Zaccaron A.Z."/>
            <person name="Chen L.H."/>
            <person name="Samaras A."/>
            <person name="Stergiopoulos I."/>
        </authorList>
    </citation>
    <scope>NUCLEOTIDE SEQUENCE</scope>
    <source>
        <strain evidence="1">Race5_Kim</strain>
    </source>
</reference>
<name>A0A9Q8PLM4_PASFU</name>
<accession>A0A9Q8PLM4</accession>